<feature type="signal peptide" evidence="1">
    <location>
        <begin position="1"/>
        <end position="24"/>
    </location>
</feature>
<evidence type="ECO:0000313" key="3">
    <source>
        <dbReference type="Proteomes" id="UP000295500"/>
    </source>
</evidence>
<dbReference type="RefSeq" id="WP_133527630.1">
    <property type="nucleotide sequence ID" value="NZ_SNXO01000003.1"/>
</dbReference>
<keyword evidence="1" id="KW-0732">Signal</keyword>
<dbReference type="EMBL" id="SNXO01000003">
    <property type="protein sequence ID" value="TDP59638.1"/>
    <property type="molecule type" value="Genomic_DNA"/>
</dbReference>
<keyword evidence="3" id="KW-1185">Reference proteome</keyword>
<reference evidence="2 3" key="1">
    <citation type="submission" date="2019-03" db="EMBL/GenBank/DDBJ databases">
        <title>Genomic Encyclopedia of Type Strains, Phase IV (KMG-IV): sequencing the most valuable type-strain genomes for metagenomic binning, comparative biology and taxonomic classification.</title>
        <authorList>
            <person name="Goeker M."/>
        </authorList>
    </citation>
    <scope>NUCLEOTIDE SEQUENCE [LARGE SCALE GENOMIC DNA]</scope>
    <source>
        <strain evidence="2 3">DSM 28287</strain>
    </source>
</reference>
<evidence type="ECO:0008006" key="4">
    <source>
        <dbReference type="Google" id="ProtNLM"/>
    </source>
</evidence>
<comment type="caution">
    <text evidence="2">The sequence shown here is derived from an EMBL/GenBank/DDBJ whole genome shotgun (WGS) entry which is preliminary data.</text>
</comment>
<evidence type="ECO:0000313" key="2">
    <source>
        <dbReference type="EMBL" id="TDP59638.1"/>
    </source>
</evidence>
<feature type="chain" id="PRO_5038560652" description="NTF2 fold immunity protein of polymorphic toxin system component" evidence="1">
    <location>
        <begin position="25"/>
        <end position="134"/>
    </location>
</feature>
<dbReference type="AlphaFoldDB" id="A0A4R6QAI8"/>
<accession>A0A4R6QAI8</accession>
<proteinExistence type="predicted"/>
<evidence type="ECO:0000256" key="1">
    <source>
        <dbReference type="SAM" id="SignalP"/>
    </source>
</evidence>
<sequence length="134" mass="14802">MKNLITSMACIAILLAFVLQFTQNQVVYNHIVSIDQAVNTFKEVVKQEGSITAVNEAALKGKISHRTGCGSGEITVAGTRSKVMRGNRIHYRVEVPIKGIIGAAGFWKISRKDNRINYVIDRYTTSEYIGRKGG</sequence>
<dbReference type="Proteomes" id="UP000295500">
    <property type="component" value="Unassembled WGS sequence"/>
</dbReference>
<protein>
    <recommendedName>
        <fullName evidence="4">NTF2 fold immunity protein of polymorphic toxin system component</fullName>
    </recommendedName>
</protein>
<name>A0A4R6QAI8_9FIRM</name>
<organism evidence="2 3">
    <name type="scientific">Aminicella lysinilytica</name>
    <dbReference type="NCBI Taxonomy" id="433323"/>
    <lineage>
        <taxon>Bacteria</taxon>
        <taxon>Bacillati</taxon>
        <taxon>Bacillota</taxon>
        <taxon>Clostridia</taxon>
        <taxon>Peptostreptococcales</taxon>
        <taxon>Anaerovoracaceae</taxon>
        <taxon>Aminicella</taxon>
    </lineage>
</organism>
<gene>
    <name evidence="2" type="ORF">EV211_10359</name>
</gene>
<dbReference type="OrthoDB" id="1778651at2"/>